<dbReference type="EMBL" id="JQZV01000013">
    <property type="protein sequence ID" value="KGN91878.1"/>
    <property type="molecule type" value="Genomic_DNA"/>
</dbReference>
<feature type="domain" description="NIF system FeS cluster assembly NifU C-terminal" evidence="1">
    <location>
        <begin position="10"/>
        <end position="70"/>
    </location>
</feature>
<dbReference type="Gene3D" id="3.30.300.130">
    <property type="entry name" value="Fe-S cluster assembly (FSCA)"/>
    <property type="match status" value="1"/>
</dbReference>
<evidence type="ECO:0000313" key="3">
    <source>
        <dbReference type="Proteomes" id="UP000030101"/>
    </source>
</evidence>
<dbReference type="RefSeq" id="WP_036791508.1">
    <property type="nucleotide sequence ID" value="NZ_JQZV01000013.1"/>
</dbReference>
<comment type="caution">
    <text evidence="2">The sequence shown here is derived from an EMBL/GenBank/DDBJ whole genome shotgun (WGS) entry which is preliminary data.</text>
</comment>
<evidence type="ECO:0000259" key="1">
    <source>
        <dbReference type="Pfam" id="PF01106"/>
    </source>
</evidence>
<organism evidence="2 3">
    <name type="scientific">Porphyromonas canoris</name>
    <dbReference type="NCBI Taxonomy" id="36875"/>
    <lineage>
        <taxon>Bacteria</taxon>
        <taxon>Pseudomonadati</taxon>
        <taxon>Bacteroidota</taxon>
        <taxon>Bacteroidia</taxon>
        <taxon>Bacteroidales</taxon>
        <taxon>Porphyromonadaceae</taxon>
        <taxon>Porphyromonas</taxon>
    </lineage>
</organism>
<keyword evidence="3" id="KW-1185">Reference proteome</keyword>
<proteinExistence type="predicted"/>
<evidence type="ECO:0000313" key="2">
    <source>
        <dbReference type="EMBL" id="KGN91878.1"/>
    </source>
</evidence>
<dbReference type="Pfam" id="PF01106">
    <property type="entry name" value="NifU"/>
    <property type="match status" value="1"/>
</dbReference>
<dbReference type="InterPro" id="IPR034904">
    <property type="entry name" value="FSCA_dom_sf"/>
</dbReference>
<dbReference type="Proteomes" id="UP000030101">
    <property type="component" value="Unassembled WGS sequence"/>
</dbReference>
<name>A0ABR4XJM4_9PORP</name>
<dbReference type="InterPro" id="IPR001075">
    <property type="entry name" value="NIF_FeS_clus_asmbl_NifU_C"/>
</dbReference>
<reference evidence="2 3" key="1">
    <citation type="submission" date="2014-08" db="EMBL/GenBank/DDBJ databases">
        <title>Porphyromonas canoris strain:OH2762 Genome sequencing.</title>
        <authorList>
            <person name="Wallis C."/>
            <person name="Deusch O."/>
            <person name="O'Flynn C."/>
            <person name="Davis I."/>
            <person name="Jospin G."/>
            <person name="Darling A.E."/>
            <person name="Coil D.A."/>
            <person name="Alexiev A."/>
            <person name="Horsfall A."/>
            <person name="Kirkwood N."/>
            <person name="Harris S."/>
            <person name="Eisen J.A."/>
        </authorList>
    </citation>
    <scope>NUCLEOTIDE SEQUENCE [LARGE SCALE GENOMIC DNA]</scope>
    <source>
        <strain evidence="3">COT-108 OH2762</strain>
    </source>
</reference>
<gene>
    <name evidence="2" type="ORF">HQ43_07340</name>
</gene>
<protein>
    <submittedName>
        <fullName evidence="2">Nitrogen fixation protein NifU</fullName>
    </submittedName>
</protein>
<accession>A0ABR4XJM4</accession>
<sequence length="100" mass="11312">MVETLLAEEIEPILRDKVSPLLRSHGGDLQLVKIDDRTIHVRFTGACRFCPAANETLEKVVQAALREHLETEDVYLCLESGVSEDLLNEAKRILRKNSKL</sequence>
<dbReference type="SUPFAM" id="SSF117916">
    <property type="entry name" value="Fe-S cluster assembly (FSCA) domain-like"/>
    <property type="match status" value="1"/>
</dbReference>